<dbReference type="GO" id="GO:0046872">
    <property type="term" value="F:metal ion binding"/>
    <property type="evidence" value="ECO:0007669"/>
    <property type="project" value="UniProtKB-KW"/>
</dbReference>
<gene>
    <name evidence="6" type="primary">speB</name>
    <name evidence="6" type="ORF">ENM78_02575</name>
</gene>
<dbReference type="PANTHER" id="PTHR11358:SF26">
    <property type="entry name" value="GUANIDINO ACID HYDROLASE, MITOCHONDRIAL"/>
    <property type="match status" value="1"/>
</dbReference>
<dbReference type="NCBIfam" id="TIGR01230">
    <property type="entry name" value="agmatinase"/>
    <property type="match status" value="1"/>
</dbReference>
<reference evidence="6" key="1">
    <citation type="journal article" date="2020" name="mSystems">
        <title>Genome- and Community-Level Interaction Insights into Carbon Utilization and Element Cycling Functions of Hydrothermarchaeota in Hydrothermal Sediment.</title>
        <authorList>
            <person name="Zhou Z."/>
            <person name="Liu Y."/>
            <person name="Xu W."/>
            <person name="Pan J."/>
            <person name="Luo Z.H."/>
            <person name="Li M."/>
        </authorList>
    </citation>
    <scope>NUCLEOTIDE SEQUENCE [LARGE SCALE GENOMIC DNA]</scope>
    <source>
        <strain evidence="6">SpSt-1116</strain>
    </source>
</reference>
<comment type="caution">
    <text evidence="6">The sequence shown here is derived from an EMBL/GenBank/DDBJ whole genome shotgun (WGS) entry which is preliminary data.</text>
</comment>
<keyword evidence="4" id="KW-0464">Manganese</keyword>
<feature type="binding site" evidence="4">
    <location>
        <position position="144"/>
    </location>
    <ligand>
        <name>Mn(2+)</name>
        <dbReference type="ChEBI" id="CHEBI:29035"/>
        <label>1</label>
    </ligand>
</feature>
<accession>A0A7J3ZJQ8</accession>
<name>A0A7J3ZJQ8_9CREN</name>
<proteinExistence type="inferred from homology"/>
<dbReference type="PANTHER" id="PTHR11358">
    <property type="entry name" value="ARGINASE/AGMATINASE"/>
    <property type="match status" value="1"/>
</dbReference>
<evidence type="ECO:0000313" key="6">
    <source>
        <dbReference type="EMBL" id="HHQ80335.1"/>
    </source>
</evidence>
<dbReference type="SUPFAM" id="SSF52768">
    <property type="entry name" value="Arginase/deacetylase"/>
    <property type="match status" value="1"/>
</dbReference>
<dbReference type="EMBL" id="DRZC01000033">
    <property type="protein sequence ID" value="HHQ80335.1"/>
    <property type="molecule type" value="Genomic_DNA"/>
</dbReference>
<dbReference type="PROSITE" id="PS51409">
    <property type="entry name" value="ARGINASE_2"/>
    <property type="match status" value="1"/>
</dbReference>
<dbReference type="PIRSF" id="PIRSF036979">
    <property type="entry name" value="Arginase"/>
    <property type="match status" value="1"/>
</dbReference>
<dbReference type="InterPro" id="IPR020855">
    <property type="entry name" value="Ureohydrolase_Mn_BS"/>
</dbReference>
<comment type="similarity">
    <text evidence="1">Belongs to the arginase family. Agmatinase subfamily.</text>
</comment>
<evidence type="ECO:0000256" key="4">
    <source>
        <dbReference type="PIRSR" id="PIRSR036979-1"/>
    </source>
</evidence>
<keyword evidence="2 4" id="KW-0479">Metal-binding</keyword>
<sequence>MRCETGEPRVWDLWRVQTRPFGGYNPPRNSTGVSILGVPLDETSSLNPGTRFAPESIRRASESLEWYSYIGDRVIPENGYYDEGDVVPKPGDVVETLKRLEKAIEEIVLGEGRKIIVLGGEHTVLYGTKRVLDEKTLLVVFDAHADLRDEYLNSKLNHATVLRRVLDEFPSENTVLVGTRALDAEEGEFIRENNIRVFTSRRLWSYGTHEVSQKLRALSRDFSKIYLSLDMDVLDPAYAPGVGTPEPLGLDPHTLVTLLGSLLSTGKVVGLEIVETNPLMDPSNVTSFLAAKIVIEALAFLVR</sequence>
<keyword evidence="3 5" id="KW-0378">Hydrolase</keyword>
<dbReference type="GO" id="GO:0008783">
    <property type="term" value="F:agmatinase activity"/>
    <property type="evidence" value="ECO:0007669"/>
    <property type="project" value="UniProtKB-EC"/>
</dbReference>
<feature type="binding site" evidence="4">
    <location>
        <position position="232"/>
    </location>
    <ligand>
        <name>Mn(2+)</name>
        <dbReference type="ChEBI" id="CHEBI:29035"/>
        <label>2</label>
    </ligand>
</feature>
<evidence type="ECO:0000256" key="3">
    <source>
        <dbReference type="ARBA" id="ARBA00022801"/>
    </source>
</evidence>
<protein>
    <submittedName>
        <fullName evidence="6">Agmatinase</fullName>
        <ecNumber evidence="6">3.5.3.11</ecNumber>
    </submittedName>
</protein>
<feature type="binding site" evidence="4">
    <location>
        <position position="142"/>
    </location>
    <ligand>
        <name>Mn(2+)</name>
        <dbReference type="ChEBI" id="CHEBI:29035"/>
        <label>1</label>
    </ligand>
</feature>
<evidence type="ECO:0000256" key="2">
    <source>
        <dbReference type="ARBA" id="ARBA00022723"/>
    </source>
</evidence>
<dbReference type="InterPro" id="IPR006035">
    <property type="entry name" value="Ureohydrolase"/>
</dbReference>
<feature type="binding site" evidence="4">
    <location>
        <position position="122"/>
    </location>
    <ligand>
        <name>Mn(2+)</name>
        <dbReference type="ChEBI" id="CHEBI:29035"/>
        <label>1</label>
    </ligand>
</feature>
<evidence type="ECO:0000256" key="5">
    <source>
        <dbReference type="RuleBase" id="RU003684"/>
    </source>
</evidence>
<feature type="binding site" evidence="4">
    <location>
        <position position="230"/>
    </location>
    <ligand>
        <name>Mn(2+)</name>
        <dbReference type="ChEBI" id="CHEBI:29035"/>
        <label>1</label>
    </ligand>
</feature>
<dbReference type="GO" id="GO:0033389">
    <property type="term" value="P:putrescine biosynthetic process from arginine, via agmatine"/>
    <property type="evidence" value="ECO:0007669"/>
    <property type="project" value="TreeGrafter"/>
</dbReference>
<dbReference type="InterPro" id="IPR023696">
    <property type="entry name" value="Ureohydrolase_dom_sf"/>
</dbReference>
<organism evidence="6">
    <name type="scientific">Fervidicoccus fontis</name>
    <dbReference type="NCBI Taxonomy" id="683846"/>
    <lineage>
        <taxon>Archaea</taxon>
        <taxon>Thermoproteota</taxon>
        <taxon>Thermoprotei</taxon>
        <taxon>Fervidicoccales</taxon>
        <taxon>Fervidicoccaceae</taxon>
        <taxon>Fervidicoccus</taxon>
    </lineage>
</organism>
<dbReference type="Gene3D" id="3.40.800.10">
    <property type="entry name" value="Ureohydrolase domain"/>
    <property type="match status" value="1"/>
</dbReference>
<dbReference type="Pfam" id="PF00491">
    <property type="entry name" value="Arginase"/>
    <property type="match status" value="1"/>
</dbReference>
<dbReference type="AlphaFoldDB" id="A0A7J3ZJQ8"/>
<dbReference type="PROSITE" id="PS01053">
    <property type="entry name" value="ARGINASE_1"/>
    <property type="match status" value="1"/>
</dbReference>
<comment type="cofactor">
    <cofactor evidence="4">
        <name>Mn(2+)</name>
        <dbReference type="ChEBI" id="CHEBI:29035"/>
    </cofactor>
    <text evidence="4">Binds 2 manganese ions per subunit.</text>
</comment>
<dbReference type="CDD" id="cd11593">
    <property type="entry name" value="Agmatinase-like_2"/>
    <property type="match status" value="1"/>
</dbReference>
<feature type="binding site" evidence="4">
    <location>
        <position position="146"/>
    </location>
    <ligand>
        <name>Mn(2+)</name>
        <dbReference type="ChEBI" id="CHEBI:29035"/>
        <label>1</label>
    </ligand>
</feature>
<dbReference type="EC" id="3.5.3.11" evidence="6"/>
<dbReference type="InterPro" id="IPR005925">
    <property type="entry name" value="Agmatinase-rel"/>
</dbReference>
<evidence type="ECO:0000256" key="1">
    <source>
        <dbReference type="ARBA" id="ARBA00009227"/>
    </source>
</evidence>